<sequence length="55" mass="6591">MNEIKFLFLKHNIDKIIQKEYDEVNHKLVAILKKQKDSAYIIYFTFSSLIPPCFN</sequence>
<accession>A0A917B496</accession>
<dbReference type="Proteomes" id="UP000660110">
    <property type="component" value="Unassembled WGS sequence"/>
</dbReference>
<organism evidence="1 2">
    <name type="scientific">Halobacillus andaensis</name>
    <dbReference type="NCBI Taxonomy" id="1176239"/>
    <lineage>
        <taxon>Bacteria</taxon>
        <taxon>Bacillati</taxon>
        <taxon>Bacillota</taxon>
        <taxon>Bacilli</taxon>
        <taxon>Bacillales</taxon>
        <taxon>Bacillaceae</taxon>
        <taxon>Halobacillus</taxon>
    </lineage>
</organism>
<protein>
    <submittedName>
        <fullName evidence="1">Uncharacterized protein</fullName>
    </submittedName>
</protein>
<dbReference type="AlphaFoldDB" id="A0A917B496"/>
<reference evidence="1" key="1">
    <citation type="journal article" date="2014" name="Int. J. Syst. Evol. Microbiol.">
        <title>Complete genome sequence of Corynebacterium casei LMG S-19264T (=DSM 44701T), isolated from a smear-ripened cheese.</title>
        <authorList>
            <consortium name="US DOE Joint Genome Institute (JGI-PGF)"/>
            <person name="Walter F."/>
            <person name="Albersmeier A."/>
            <person name="Kalinowski J."/>
            <person name="Ruckert C."/>
        </authorList>
    </citation>
    <scope>NUCLEOTIDE SEQUENCE</scope>
    <source>
        <strain evidence="1">CGMCC 1.12153</strain>
    </source>
</reference>
<proteinExistence type="predicted"/>
<evidence type="ECO:0000313" key="2">
    <source>
        <dbReference type="Proteomes" id="UP000660110"/>
    </source>
</evidence>
<dbReference type="EMBL" id="BMEL01000002">
    <property type="protein sequence ID" value="GGF19368.1"/>
    <property type="molecule type" value="Genomic_DNA"/>
</dbReference>
<keyword evidence="2" id="KW-1185">Reference proteome</keyword>
<reference evidence="1" key="2">
    <citation type="submission" date="2020-09" db="EMBL/GenBank/DDBJ databases">
        <authorList>
            <person name="Sun Q."/>
            <person name="Zhou Y."/>
        </authorList>
    </citation>
    <scope>NUCLEOTIDE SEQUENCE</scope>
    <source>
        <strain evidence="1">CGMCC 1.12153</strain>
    </source>
</reference>
<gene>
    <name evidence="1" type="ORF">GCM10010954_17630</name>
</gene>
<evidence type="ECO:0000313" key="1">
    <source>
        <dbReference type="EMBL" id="GGF19368.1"/>
    </source>
</evidence>
<comment type="caution">
    <text evidence="1">The sequence shown here is derived from an EMBL/GenBank/DDBJ whole genome shotgun (WGS) entry which is preliminary data.</text>
</comment>
<name>A0A917B496_HALAA</name>